<dbReference type="RefSeq" id="WP_150627408.1">
    <property type="nucleotide sequence ID" value="NZ_CABPSQ010000014.1"/>
</dbReference>
<keyword evidence="1" id="KW-0472">Membrane</keyword>
<feature type="transmembrane region" description="Helical" evidence="1">
    <location>
        <begin position="68"/>
        <end position="86"/>
    </location>
</feature>
<keyword evidence="1" id="KW-0812">Transmembrane</keyword>
<proteinExistence type="predicted"/>
<dbReference type="Proteomes" id="UP000414136">
    <property type="component" value="Unassembled WGS sequence"/>
</dbReference>
<dbReference type="OrthoDB" id="8641981at2"/>
<keyword evidence="2" id="KW-0732">Signal</keyword>
<name>A0A5E5ALT2_9BURK</name>
<evidence type="ECO:0000313" key="4">
    <source>
        <dbReference type="Proteomes" id="UP000414136"/>
    </source>
</evidence>
<evidence type="ECO:0000313" key="3">
    <source>
        <dbReference type="EMBL" id="VVE74394.1"/>
    </source>
</evidence>
<dbReference type="Pfam" id="PF11804">
    <property type="entry name" value="DUF3325"/>
    <property type="match status" value="1"/>
</dbReference>
<evidence type="ECO:0000256" key="1">
    <source>
        <dbReference type="SAM" id="Phobius"/>
    </source>
</evidence>
<organism evidence="3 4">
    <name type="scientific">Pandoraea captiosa</name>
    <dbReference type="NCBI Taxonomy" id="2508302"/>
    <lineage>
        <taxon>Bacteria</taxon>
        <taxon>Pseudomonadati</taxon>
        <taxon>Pseudomonadota</taxon>
        <taxon>Betaproteobacteria</taxon>
        <taxon>Burkholderiales</taxon>
        <taxon>Burkholderiaceae</taxon>
        <taxon>Pandoraea</taxon>
    </lineage>
</organism>
<evidence type="ECO:0000256" key="2">
    <source>
        <dbReference type="SAM" id="SignalP"/>
    </source>
</evidence>
<keyword evidence="4" id="KW-1185">Reference proteome</keyword>
<keyword evidence="1" id="KW-1133">Transmembrane helix</keyword>
<accession>A0A5E5ALT2</accession>
<dbReference type="EMBL" id="CABPSQ010000014">
    <property type="protein sequence ID" value="VVE74394.1"/>
    <property type="molecule type" value="Genomic_DNA"/>
</dbReference>
<feature type="chain" id="PRO_5022702076" description="DUF3325 domain-containing protein" evidence="2">
    <location>
        <begin position="21"/>
        <end position="93"/>
    </location>
</feature>
<evidence type="ECO:0008006" key="5">
    <source>
        <dbReference type="Google" id="ProtNLM"/>
    </source>
</evidence>
<sequence length="93" mass="10137">MMALLTFAFCLAGFGALALATQRHQQTYFSGVCASRTRRYRQIGWTALVAALVVTVARQGWGLGLVHYSGQTSMAAGLVYLALIVAERRRASR</sequence>
<protein>
    <recommendedName>
        <fullName evidence="5">DUF3325 domain-containing protein</fullName>
    </recommendedName>
</protein>
<dbReference type="InterPro" id="IPR021762">
    <property type="entry name" value="DUF3325"/>
</dbReference>
<dbReference type="AlphaFoldDB" id="A0A5E5ALT2"/>
<gene>
    <name evidence="3" type="ORF">PCA31118_04740</name>
</gene>
<feature type="signal peptide" evidence="2">
    <location>
        <begin position="1"/>
        <end position="20"/>
    </location>
</feature>
<reference evidence="3 4" key="1">
    <citation type="submission" date="2019-08" db="EMBL/GenBank/DDBJ databases">
        <authorList>
            <person name="Peeters C."/>
        </authorList>
    </citation>
    <scope>NUCLEOTIDE SEQUENCE [LARGE SCALE GENOMIC DNA]</scope>
    <source>
        <strain evidence="3 4">LMG 31118</strain>
    </source>
</reference>